<evidence type="ECO:0000256" key="4">
    <source>
        <dbReference type="ARBA" id="ARBA00022741"/>
    </source>
</evidence>
<proteinExistence type="inferred from homology"/>
<dbReference type="SUPFAM" id="SSF56317">
    <property type="entry name" value="Carbon-nitrogen hydrolase"/>
    <property type="match status" value="1"/>
</dbReference>
<dbReference type="Pfam" id="PF00795">
    <property type="entry name" value="CN_hydrolase"/>
    <property type="match status" value="1"/>
</dbReference>
<dbReference type="PANTHER" id="PTHR23090:SF9">
    <property type="entry name" value="GLUTAMINE-DEPENDENT NAD(+) SYNTHETASE"/>
    <property type="match status" value="1"/>
</dbReference>
<evidence type="ECO:0000313" key="10">
    <source>
        <dbReference type="Proteomes" id="UP000823046"/>
    </source>
</evidence>
<dbReference type="InterPro" id="IPR014729">
    <property type="entry name" value="Rossmann-like_a/b/a_fold"/>
</dbReference>
<dbReference type="NCBIfam" id="TIGR00552">
    <property type="entry name" value="nadE"/>
    <property type="match status" value="1"/>
</dbReference>
<evidence type="ECO:0000256" key="6">
    <source>
        <dbReference type="ARBA" id="ARBA00023027"/>
    </source>
</evidence>
<keyword evidence="3 7" id="KW-0436">Ligase</keyword>
<comment type="pathway">
    <text evidence="1 7">Cofactor biosynthesis; NAD(+) biosynthesis; NAD(+) from deamido-NAD(+) (L-Gln route): step 1/1.</text>
</comment>
<evidence type="ECO:0000256" key="5">
    <source>
        <dbReference type="ARBA" id="ARBA00022840"/>
    </source>
</evidence>
<evidence type="ECO:0000259" key="8">
    <source>
        <dbReference type="PROSITE" id="PS50263"/>
    </source>
</evidence>
<comment type="caution">
    <text evidence="9">The sequence shown here is derived from an EMBL/GenBank/DDBJ whole genome shotgun (WGS) entry which is preliminary data.</text>
</comment>
<accession>A0ABQ7JCF7</accession>
<dbReference type="PANTHER" id="PTHR23090">
    <property type="entry name" value="NH 3 /GLUTAMINE-DEPENDENT NAD + SYNTHETASE"/>
    <property type="match status" value="1"/>
</dbReference>
<keyword evidence="6 7" id="KW-0520">NAD</keyword>
<feature type="domain" description="CN hydrolase" evidence="8">
    <location>
        <begin position="31"/>
        <end position="301"/>
    </location>
</feature>
<dbReference type="HAMAP" id="MF_02090">
    <property type="entry name" value="NadE_glutamine_dep"/>
    <property type="match status" value="1"/>
</dbReference>
<name>A0ABQ7JCF7_9APIC</name>
<organism evidence="9 10">
    <name type="scientific">Cardiosporidium cionae</name>
    <dbReference type="NCBI Taxonomy" id="476202"/>
    <lineage>
        <taxon>Eukaryota</taxon>
        <taxon>Sar</taxon>
        <taxon>Alveolata</taxon>
        <taxon>Apicomplexa</taxon>
        <taxon>Aconoidasida</taxon>
        <taxon>Nephromycida</taxon>
        <taxon>Cardiosporidium</taxon>
    </lineage>
</organism>
<keyword evidence="5 7" id="KW-0067">ATP-binding</keyword>
<comment type="catalytic activity">
    <reaction evidence="7">
        <text>deamido-NAD(+) + L-glutamine + ATP + H2O = L-glutamate + AMP + diphosphate + NAD(+) + H(+)</text>
        <dbReference type="Rhea" id="RHEA:24384"/>
        <dbReference type="ChEBI" id="CHEBI:15377"/>
        <dbReference type="ChEBI" id="CHEBI:15378"/>
        <dbReference type="ChEBI" id="CHEBI:29985"/>
        <dbReference type="ChEBI" id="CHEBI:30616"/>
        <dbReference type="ChEBI" id="CHEBI:33019"/>
        <dbReference type="ChEBI" id="CHEBI:57540"/>
        <dbReference type="ChEBI" id="CHEBI:58359"/>
        <dbReference type="ChEBI" id="CHEBI:58437"/>
        <dbReference type="ChEBI" id="CHEBI:456215"/>
        <dbReference type="EC" id="6.3.5.1"/>
    </reaction>
</comment>
<evidence type="ECO:0000256" key="2">
    <source>
        <dbReference type="ARBA" id="ARBA00007145"/>
    </source>
</evidence>
<dbReference type="CDD" id="cd07570">
    <property type="entry name" value="GAT_Gln-NAD-synth"/>
    <property type="match status" value="1"/>
</dbReference>
<keyword evidence="4 7" id="KW-0547">Nucleotide-binding</keyword>
<dbReference type="InterPro" id="IPR036526">
    <property type="entry name" value="C-N_Hydrolase_sf"/>
</dbReference>
<dbReference type="InterPro" id="IPR003010">
    <property type="entry name" value="C-N_Hydrolase"/>
</dbReference>
<dbReference type="EMBL" id="JADAQX010000152">
    <property type="protein sequence ID" value="KAF8821628.1"/>
    <property type="molecule type" value="Genomic_DNA"/>
</dbReference>
<dbReference type="InterPro" id="IPR014445">
    <property type="entry name" value="Gln-dep_NAD_synthase"/>
</dbReference>
<dbReference type="Gene3D" id="3.60.110.10">
    <property type="entry name" value="Carbon-nitrogen hydrolase"/>
    <property type="match status" value="1"/>
</dbReference>
<dbReference type="PROSITE" id="PS50263">
    <property type="entry name" value="CN_HYDROLASE"/>
    <property type="match status" value="1"/>
</dbReference>
<dbReference type="SUPFAM" id="SSF52402">
    <property type="entry name" value="Adenine nucleotide alpha hydrolases-like"/>
    <property type="match status" value="1"/>
</dbReference>
<evidence type="ECO:0000313" key="9">
    <source>
        <dbReference type="EMBL" id="KAF8821628.1"/>
    </source>
</evidence>
<dbReference type="CDD" id="cd00553">
    <property type="entry name" value="NAD_synthase"/>
    <property type="match status" value="1"/>
</dbReference>
<dbReference type="PIRSF" id="PIRSF006630">
    <property type="entry name" value="NADS_GAT"/>
    <property type="match status" value="1"/>
</dbReference>
<sequence length="747" mass="84170">METVSQNYYSSSVATSSAIVCEHGENSRQYATVAACNLNQWALDFDGNFRRVAESIRLSKLQGAKLRVGTELELCGYGCEDHFLETDTFDHCWEVIFQLLSSDLTDDILCDIGMPVIHKSVAYNCRIFILNRRILLIRPKIFLANDGNYREARYFSQWSKGSILEDYALPRNISAVTYQEYVKFGVGIVECLDAVISSESCEELWTPDSPHINLALDGVDIFCNGSSSYYELQKLQNRLDLVRNATKKSGGVYIFSNQQGCDGGRLYYDGSGFIAVNGEIVKQAPQFSLKEVEVIVAVVDLAAVRSFRIAFTSRSGQAAAFKKSFSRILTKTYLCNCPWFQRISKPIVPTIYNRMEEIYLGVSSWLWDYLRRSNSSGFFVPLSGGADSGAVATLVGALCKRLITEALDENEDVLSSLEILLRKDRHSLDFPKTPNELCKEILHTCYMGTAHSTMKTSLLSKRLAEEIGSNHIITMIDTIIGSVLNIFMTITGRVPQFLKKGGSLAEDLALQNVQARIRMVLSYLLATLLPWVHGKHGWLLVLGTGNVDESLRGYFTKYDCSSGDINPIGSISKIDLKAFLLWASQESNLGYSSLQDILTSPPTAELRPCDKVSETIDEHSQNDEADMGMTYEELSMFGRLRKMSRCGPVSMFVALANEWAHLPLSEISRKVKHFFNNYCWNRHKMTVLTPSYHAESYSVDDNRFDHRPFLYPTPLIWQFNVIDKMRSGNSIEKMLTEKQKNILNEST</sequence>
<dbReference type="InterPro" id="IPR022310">
    <property type="entry name" value="NAD/GMP_synthase"/>
</dbReference>
<dbReference type="Pfam" id="PF02540">
    <property type="entry name" value="NAD_synthase"/>
    <property type="match status" value="1"/>
</dbReference>
<evidence type="ECO:0000256" key="1">
    <source>
        <dbReference type="ARBA" id="ARBA00005188"/>
    </source>
</evidence>
<dbReference type="EC" id="6.3.5.1" evidence="7"/>
<evidence type="ECO:0000256" key="7">
    <source>
        <dbReference type="PIRNR" id="PIRNR006630"/>
    </source>
</evidence>
<dbReference type="Proteomes" id="UP000823046">
    <property type="component" value="Unassembled WGS sequence"/>
</dbReference>
<gene>
    <name evidence="9" type="ORF">IE077_000231</name>
</gene>
<comment type="similarity">
    <text evidence="2 7">In the C-terminal section; belongs to the NAD synthetase family.</text>
</comment>
<protein>
    <recommendedName>
        <fullName evidence="7">Glutamine-dependent NAD(+) synthetase</fullName>
        <ecNumber evidence="7">6.3.5.1</ecNumber>
    </recommendedName>
    <alternativeName>
        <fullName evidence="7">NAD(+) synthase [glutamine-hydrolyzing]</fullName>
    </alternativeName>
</protein>
<dbReference type="InterPro" id="IPR003694">
    <property type="entry name" value="NAD_synthase"/>
</dbReference>
<dbReference type="Gene3D" id="3.40.50.620">
    <property type="entry name" value="HUPs"/>
    <property type="match status" value="1"/>
</dbReference>
<keyword evidence="10" id="KW-1185">Reference proteome</keyword>
<evidence type="ECO:0000256" key="3">
    <source>
        <dbReference type="ARBA" id="ARBA00022598"/>
    </source>
</evidence>
<reference evidence="9 10" key="1">
    <citation type="journal article" date="2020" name="bioRxiv">
        <title>Metabolic contributions of an alphaproteobacterial endosymbiont in the apicomplexan Cardiosporidium cionae.</title>
        <authorList>
            <person name="Hunter E.S."/>
            <person name="Paight C.J."/>
            <person name="Lane C.E."/>
        </authorList>
    </citation>
    <scope>NUCLEOTIDE SEQUENCE [LARGE SCALE GENOMIC DNA]</scope>
    <source>
        <strain evidence="9">ESH_2018</strain>
    </source>
</reference>